<accession>A0A918VL15</accession>
<dbReference type="EMBL" id="BMXA01000002">
    <property type="protein sequence ID" value="GHA04845.1"/>
    <property type="molecule type" value="Genomic_DNA"/>
</dbReference>
<name>A0A918VL15_9GAMM</name>
<sequence length="97" mass="10944">MKSLIPTFTIKPDAFEQGFEACFRAVESVAYELGIDYVVVGATARDLVMQSVLKAEVERATKDIDYSINISSWDDFDRFKTEISNRGLKSGRRTIKS</sequence>
<protein>
    <submittedName>
        <fullName evidence="1">Uncharacterized protein</fullName>
    </submittedName>
</protein>
<reference evidence="1" key="1">
    <citation type="journal article" date="2014" name="Int. J. Syst. Evol. Microbiol.">
        <title>Complete genome sequence of Corynebacterium casei LMG S-19264T (=DSM 44701T), isolated from a smear-ripened cheese.</title>
        <authorList>
            <consortium name="US DOE Joint Genome Institute (JGI-PGF)"/>
            <person name="Walter F."/>
            <person name="Albersmeier A."/>
            <person name="Kalinowski J."/>
            <person name="Ruckert C."/>
        </authorList>
    </citation>
    <scope>NUCLEOTIDE SEQUENCE</scope>
    <source>
        <strain evidence="1">KCTC 12711</strain>
    </source>
</reference>
<keyword evidence="2" id="KW-1185">Reference proteome</keyword>
<dbReference type="Proteomes" id="UP000614811">
    <property type="component" value="Unassembled WGS sequence"/>
</dbReference>
<dbReference type="AlphaFoldDB" id="A0A918VL15"/>
<organism evidence="1 2">
    <name type="scientific">Arenicella chitinivorans</name>
    <dbReference type="NCBI Taxonomy" id="1329800"/>
    <lineage>
        <taxon>Bacteria</taxon>
        <taxon>Pseudomonadati</taxon>
        <taxon>Pseudomonadota</taxon>
        <taxon>Gammaproteobacteria</taxon>
        <taxon>Arenicellales</taxon>
        <taxon>Arenicellaceae</taxon>
        <taxon>Arenicella</taxon>
    </lineage>
</organism>
<evidence type="ECO:0000313" key="1">
    <source>
        <dbReference type="EMBL" id="GHA04845.1"/>
    </source>
</evidence>
<gene>
    <name evidence="1" type="ORF">GCM10008090_12910</name>
</gene>
<proteinExistence type="predicted"/>
<evidence type="ECO:0000313" key="2">
    <source>
        <dbReference type="Proteomes" id="UP000614811"/>
    </source>
</evidence>
<reference evidence="1" key="2">
    <citation type="submission" date="2020-09" db="EMBL/GenBank/DDBJ databases">
        <authorList>
            <person name="Sun Q."/>
            <person name="Kim S."/>
        </authorList>
    </citation>
    <scope>NUCLEOTIDE SEQUENCE</scope>
    <source>
        <strain evidence="1">KCTC 12711</strain>
    </source>
</reference>
<comment type="caution">
    <text evidence="1">The sequence shown here is derived from an EMBL/GenBank/DDBJ whole genome shotgun (WGS) entry which is preliminary data.</text>
</comment>
<dbReference type="RefSeq" id="WP_189399218.1">
    <property type="nucleotide sequence ID" value="NZ_BMXA01000002.1"/>
</dbReference>